<accession>A0A7K0CXG3</accession>
<feature type="region of interest" description="Disordered" evidence="2">
    <location>
        <begin position="1"/>
        <end position="65"/>
    </location>
</feature>
<comment type="similarity">
    <text evidence="1">Belongs to the saccharopine dehydrogenase family. Enoyl reductase subfamily.</text>
</comment>
<dbReference type="FunFam" id="3.40.50.720:FF:000413">
    <property type="entry name" value="Trans-acting enoyl reductase"/>
    <property type="match status" value="1"/>
</dbReference>
<evidence type="ECO:0000256" key="2">
    <source>
        <dbReference type="SAM" id="MobiDB-lite"/>
    </source>
</evidence>
<evidence type="ECO:0000256" key="1">
    <source>
        <dbReference type="ARBA" id="ARBA00010591"/>
    </source>
</evidence>
<feature type="domain" description="Saccharopine dehydrogenase NADP binding" evidence="3">
    <location>
        <begin position="77"/>
        <end position="201"/>
    </location>
</feature>
<dbReference type="InterPro" id="IPR005097">
    <property type="entry name" value="Sacchrp_dh_NADP-bd"/>
</dbReference>
<dbReference type="Proteomes" id="UP000438448">
    <property type="component" value="Unassembled WGS sequence"/>
</dbReference>
<dbReference type="GO" id="GO:0005886">
    <property type="term" value="C:plasma membrane"/>
    <property type="evidence" value="ECO:0007669"/>
    <property type="project" value="TreeGrafter"/>
</dbReference>
<protein>
    <submittedName>
        <fullName evidence="4">Putative trans-acting enoyl reductase</fullName>
        <ecNumber evidence="4">1.3.1.-</ecNumber>
    </submittedName>
</protein>
<dbReference type="InterPro" id="IPR036291">
    <property type="entry name" value="NAD(P)-bd_dom_sf"/>
</dbReference>
<evidence type="ECO:0000313" key="5">
    <source>
        <dbReference type="Proteomes" id="UP000438448"/>
    </source>
</evidence>
<dbReference type="RefSeq" id="WP_227833229.1">
    <property type="nucleotide sequence ID" value="NZ_WEGK01000002.1"/>
</dbReference>
<feature type="compositionally biased region" description="Low complexity" evidence="2">
    <location>
        <begin position="42"/>
        <end position="65"/>
    </location>
</feature>
<dbReference type="SUPFAM" id="SSF51735">
    <property type="entry name" value="NAD(P)-binding Rossmann-fold domains"/>
    <property type="match status" value="1"/>
</dbReference>
<keyword evidence="4" id="KW-0560">Oxidoreductase</keyword>
<dbReference type="PANTHER" id="PTHR12286:SF5">
    <property type="entry name" value="SACCHAROPINE DEHYDROGENASE-LIKE OXIDOREDUCTASE"/>
    <property type="match status" value="1"/>
</dbReference>
<dbReference type="EC" id="1.3.1.-" evidence="4"/>
<dbReference type="Pfam" id="PF03435">
    <property type="entry name" value="Sacchrp_dh_NADP"/>
    <property type="match status" value="1"/>
</dbReference>
<dbReference type="GO" id="GO:0009247">
    <property type="term" value="P:glycolipid biosynthetic process"/>
    <property type="evidence" value="ECO:0007669"/>
    <property type="project" value="TreeGrafter"/>
</dbReference>
<evidence type="ECO:0000313" key="4">
    <source>
        <dbReference type="EMBL" id="MQY18176.1"/>
    </source>
</evidence>
<dbReference type="InterPro" id="IPR051276">
    <property type="entry name" value="Saccharopine_DH-like_oxidrdct"/>
</dbReference>
<dbReference type="Gene3D" id="3.40.50.720">
    <property type="entry name" value="NAD(P)-binding Rossmann-like Domain"/>
    <property type="match status" value="1"/>
</dbReference>
<keyword evidence="5" id="KW-1185">Reference proteome</keyword>
<dbReference type="EMBL" id="WEGK01000002">
    <property type="protein sequence ID" value="MQY18176.1"/>
    <property type="molecule type" value="Genomic_DNA"/>
</dbReference>
<name>A0A7K0CXG3_9NOCA</name>
<feature type="compositionally biased region" description="Low complexity" evidence="2">
    <location>
        <begin position="1"/>
        <end position="28"/>
    </location>
</feature>
<comment type="caution">
    <text evidence="4">The sequence shown here is derived from an EMBL/GenBank/DDBJ whole genome shotgun (WGS) entry which is preliminary data.</text>
</comment>
<organism evidence="4 5">
    <name type="scientific">Nocardia macrotermitis</name>
    <dbReference type="NCBI Taxonomy" id="2585198"/>
    <lineage>
        <taxon>Bacteria</taxon>
        <taxon>Bacillati</taxon>
        <taxon>Actinomycetota</taxon>
        <taxon>Actinomycetes</taxon>
        <taxon>Mycobacteriales</taxon>
        <taxon>Nocardiaceae</taxon>
        <taxon>Nocardia</taxon>
    </lineage>
</organism>
<sequence length="481" mass="50094">MTSQSSESPDDSAPSESSMSSQDAASPANSTSGASSAAQQDTTSPAVSPASTSTESSENAESPASIARNTAREFDLVLYGATGFVGTLTARYVLGAAPAGARIALAGRSAEKLAAVRAELGPEAANWQLLVADSSDQNALDELAARTKVVVTTVGPYLRYGMGMVRACAAAGTHYADLTGEPLFIRDCIDQFHDTAAESGAKIVNSCGYDSIPSDLSVYRLYRRTVEDNTGELTDTTLVAWLKGGASGGTIDSGRAMMEDVAANPSRGSVLAHPYSLSPDKSMDPDVGRQTDQAWQRASAIDPSLRGWVATFVMASHNTKIVRRTNGLLGWVYGKNFRYREVMSAGSSPLSPLVAAGISGGMVAMMTAGALLSRVPLGRRLLDRLLPAPGTGPDEQTRNSGWFTMKTFANTTSGTKYVCTFAGQGDPGYQATAVMLGQAGLCLAFDELPEIAGVLTPGSAMGDPLTERLRAAGITIDVTTA</sequence>
<proteinExistence type="inferred from homology"/>
<gene>
    <name evidence="4" type="ORF">NRB20_12450</name>
</gene>
<dbReference type="GO" id="GO:0016491">
    <property type="term" value="F:oxidoreductase activity"/>
    <property type="evidence" value="ECO:0007669"/>
    <property type="project" value="UniProtKB-KW"/>
</dbReference>
<dbReference type="AlphaFoldDB" id="A0A7K0CXG3"/>
<reference evidence="4 5" key="1">
    <citation type="submission" date="2019-10" db="EMBL/GenBank/DDBJ databases">
        <title>Nocardia macrotermitis sp. nov. and Nocardia aurantia sp. nov., isolated from the gut of fungus growing-termite Macrotermes natalensis.</title>
        <authorList>
            <person name="Benndorf R."/>
            <person name="Schwitalla J."/>
            <person name="Martin K."/>
            <person name="De Beer W."/>
            <person name="Kaster A.-K."/>
            <person name="Vollmers J."/>
            <person name="Poulsen M."/>
            <person name="Beemelmanns C."/>
        </authorList>
    </citation>
    <scope>NUCLEOTIDE SEQUENCE [LARGE SCALE GENOMIC DNA]</scope>
    <source>
        <strain evidence="4 5">RB20</strain>
    </source>
</reference>
<evidence type="ECO:0000259" key="3">
    <source>
        <dbReference type="Pfam" id="PF03435"/>
    </source>
</evidence>
<feature type="compositionally biased region" description="Polar residues" evidence="2">
    <location>
        <begin position="29"/>
        <end position="41"/>
    </location>
</feature>
<dbReference type="PANTHER" id="PTHR12286">
    <property type="entry name" value="SACCHAROPINE DEHYDROGENASE-LIKE OXIDOREDUCTASE"/>
    <property type="match status" value="1"/>
</dbReference>